<gene>
    <name evidence="5" type="ORF">CSSPTR1EN2_LOCUS12823</name>
</gene>
<dbReference type="InterPro" id="IPR008978">
    <property type="entry name" value="HSP20-like_chaperone"/>
</dbReference>
<sequence length="168" mass="19372">MALTPFHDKDKDQQQQQQIAPWDPIAIDPFEMMDSFFDHSPIFPMFQNIFGGGSSTRVDWKETSDSHILKADLPGLRKEDVRVSLENGNTLQILGHRQNEEIDKSDTWHRVERNHNSLVRRFHLPPNVHVDGMKTKVEHGVLTITVPKDKNYKPKPSSSIPIPVQWES</sequence>
<evidence type="ECO:0000313" key="5">
    <source>
        <dbReference type="EMBL" id="CAK9215621.1"/>
    </source>
</evidence>
<dbReference type="PROSITE" id="PS01031">
    <property type="entry name" value="SHSP"/>
    <property type="match status" value="1"/>
</dbReference>
<keyword evidence="6" id="KW-1185">Reference proteome</keyword>
<dbReference type="EMBL" id="OZ019894">
    <property type="protein sequence ID" value="CAK9215621.1"/>
    <property type="molecule type" value="Genomic_DNA"/>
</dbReference>
<dbReference type="SUPFAM" id="SSF49764">
    <property type="entry name" value="HSP20-like chaperones"/>
    <property type="match status" value="1"/>
</dbReference>
<organism evidence="5 6">
    <name type="scientific">Sphagnum troendelagicum</name>
    <dbReference type="NCBI Taxonomy" id="128251"/>
    <lineage>
        <taxon>Eukaryota</taxon>
        <taxon>Viridiplantae</taxon>
        <taxon>Streptophyta</taxon>
        <taxon>Embryophyta</taxon>
        <taxon>Bryophyta</taxon>
        <taxon>Sphagnophytina</taxon>
        <taxon>Sphagnopsida</taxon>
        <taxon>Sphagnales</taxon>
        <taxon>Sphagnaceae</taxon>
        <taxon>Sphagnum</taxon>
    </lineage>
</organism>
<dbReference type="Gene3D" id="2.60.40.790">
    <property type="match status" value="1"/>
</dbReference>
<protein>
    <recommendedName>
        <fullName evidence="4">SHSP domain-containing protein</fullName>
    </recommendedName>
</protein>
<dbReference type="Pfam" id="PF00011">
    <property type="entry name" value="HSP20"/>
    <property type="match status" value="1"/>
</dbReference>
<dbReference type="CDD" id="cd06472">
    <property type="entry name" value="ACD_ScHsp26_like"/>
    <property type="match status" value="1"/>
</dbReference>
<dbReference type="InterPro" id="IPR031107">
    <property type="entry name" value="Small_HSP"/>
</dbReference>
<evidence type="ECO:0000256" key="1">
    <source>
        <dbReference type="ARBA" id="ARBA00023016"/>
    </source>
</evidence>
<feature type="domain" description="SHSP" evidence="4">
    <location>
        <begin position="49"/>
        <end position="165"/>
    </location>
</feature>
<keyword evidence="1" id="KW-0346">Stress response</keyword>
<accession>A0ABP0U994</accession>
<evidence type="ECO:0000256" key="3">
    <source>
        <dbReference type="RuleBase" id="RU003616"/>
    </source>
</evidence>
<reference evidence="5" key="1">
    <citation type="submission" date="2024-02" db="EMBL/GenBank/DDBJ databases">
        <authorList>
            <consortium name="ELIXIR-Norway"/>
            <consortium name="Elixir Norway"/>
        </authorList>
    </citation>
    <scope>NUCLEOTIDE SEQUENCE</scope>
</reference>
<comment type="similarity">
    <text evidence="2 3">Belongs to the small heat shock protein (HSP20) family.</text>
</comment>
<proteinExistence type="inferred from homology"/>
<dbReference type="PANTHER" id="PTHR11527">
    <property type="entry name" value="HEAT-SHOCK PROTEIN 20 FAMILY MEMBER"/>
    <property type="match status" value="1"/>
</dbReference>
<evidence type="ECO:0000259" key="4">
    <source>
        <dbReference type="PROSITE" id="PS01031"/>
    </source>
</evidence>
<dbReference type="Proteomes" id="UP001497512">
    <property type="component" value="Chromosome 2"/>
</dbReference>
<name>A0ABP0U994_9BRYO</name>
<dbReference type="InterPro" id="IPR002068">
    <property type="entry name" value="A-crystallin/Hsp20_dom"/>
</dbReference>
<evidence type="ECO:0000256" key="2">
    <source>
        <dbReference type="PROSITE-ProRule" id="PRU00285"/>
    </source>
</evidence>
<evidence type="ECO:0000313" key="6">
    <source>
        <dbReference type="Proteomes" id="UP001497512"/>
    </source>
</evidence>